<feature type="domain" description="Rhodanese" evidence="2">
    <location>
        <begin position="14"/>
        <end position="134"/>
    </location>
</feature>
<protein>
    <submittedName>
        <fullName evidence="3">tRNA 2-selenouridine(34) synthase MnmH</fullName>
        <ecNumber evidence="3">2.5.1.-</ecNumber>
    </submittedName>
</protein>
<proteinExistence type="predicted"/>
<dbReference type="InterPro" id="IPR058840">
    <property type="entry name" value="AAA_SelU"/>
</dbReference>
<dbReference type="Proteomes" id="UP001200145">
    <property type="component" value="Unassembled WGS sequence"/>
</dbReference>
<dbReference type="SUPFAM" id="SSF52821">
    <property type="entry name" value="Rhodanese/Cell cycle control phosphatase"/>
    <property type="match status" value="1"/>
</dbReference>
<dbReference type="PANTHER" id="PTHR30401">
    <property type="entry name" value="TRNA 2-SELENOURIDINE SYNTHASE"/>
    <property type="match status" value="1"/>
</dbReference>
<gene>
    <name evidence="3" type="primary">mnmH</name>
    <name evidence="3" type="ORF">L0U88_11870</name>
</gene>
<reference evidence="3 4" key="1">
    <citation type="submission" date="2022-01" db="EMBL/GenBank/DDBJ databases">
        <title>Flavihumibacter sp. nov., isolated from sediment of a river.</title>
        <authorList>
            <person name="Liu H."/>
        </authorList>
    </citation>
    <scope>NUCLEOTIDE SEQUENCE [LARGE SCALE GENOMIC DNA]</scope>
    <source>
        <strain evidence="3 4">RY-1</strain>
    </source>
</reference>
<dbReference type="EC" id="2.5.1.-" evidence="3"/>
<evidence type="ECO:0000259" key="2">
    <source>
        <dbReference type="PROSITE" id="PS50206"/>
    </source>
</evidence>
<evidence type="ECO:0000256" key="1">
    <source>
        <dbReference type="ARBA" id="ARBA00023266"/>
    </source>
</evidence>
<dbReference type="InterPro" id="IPR017582">
    <property type="entry name" value="SelU"/>
</dbReference>
<dbReference type="RefSeq" id="WP_234866282.1">
    <property type="nucleotide sequence ID" value="NZ_JAKEVY010000003.1"/>
</dbReference>
<sequence>MAVQSIELSNFLELSARFPVLDVRSPGEYAHAHIPGAFSLPLFTDEERAQVGTAYKQQSREQAIKIGLDFFGPKMRAMVEQVEALKSDTVLVHCWRGGMRSAGVAWLLDLYGFRVFTLQGGYKSYRQYIAESFQLPASIKILAGYTGSAKTAVLEKLQRLGEPVINLEKLANHKGSAFGHIGLPTQPSQEMFENLLGTAIRSIGSSTCWLEDESWRIGSVLIPQPYYQQMRMAPCYFVDIPFEERLNYIMLDYGTATKEELIQAVLKIQKRLGGLETKTAIGFLVENNIKEAFRILLQYYDKFYRKGLLSRPADAPPIINLEAAKADPDRITQLLLTNQ</sequence>
<dbReference type="PROSITE" id="PS50206">
    <property type="entry name" value="RHODANESE_3"/>
    <property type="match status" value="1"/>
</dbReference>
<dbReference type="EMBL" id="JAKEVY010000003">
    <property type="protein sequence ID" value="MCF1715326.1"/>
    <property type="molecule type" value="Genomic_DNA"/>
</dbReference>
<dbReference type="NCBIfam" id="TIGR03167">
    <property type="entry name" value="tRNA_sel_U_synt"/>
    <property type="match status" value="1"/>
</dbReference>
<dbReference type="InterPro" id="IPR001763">
    <property type="entry name" value="Rhodanese-like_dom"/>
</dbReference>
<evidence type="ECO:0000313" key="3">
    <source>
        <dbReference type="EMBL" id="MCF1715326.1"/>
    </source>
</evidence>
<dbReference type="Gene3D" id="3.40.250.10">
    <property type="entry name" value="Rhodanese-like domain"/>
    <property type="match status" value="1"/>
</dbReference>
<dbReference type="InterPro" id="IPR036873">
    <property type="entry name" value="Rhodanese-like_dom_sf"/>
</dbReference>
<dbReference type="Pfam" id="PF26341">
    <property type="entry name" value="AAA_SelU"/>
    <property type="match status" value="1"/>
</dbReference>
<dbReference type="SMART" id="SM00450">
    <property type="entry name" value="RHOD"/>
    <property type="match status" value="1"/>
</dbReference>
<keyword evidence="3" id="KW-0808">Transferase</keyword>
<keyword evidence="1" id="KW-0711">Selenium</keyword>
<evidence type="ECO:0000313" key="4">
    <source>
        <dbReference type="Proteomes" id="UP001200145"/>
    </source>
</evidence>
<dbReference type="Pfam" id="PF00581">
    <property type="entry name" value="Rhodanese"/>
    <property type="match status" value="1"/>
</dbReference>
<accession>A0ABS9BHY9</accession>
<organism evidence="3 4">
    <name type="scientific">Flavihumibacter fluminis</name>
    <dbReference type="NCBI Taxonomy" id="2909236"/>
    <lineage>
        <taxon>Bacteria</taxon>
        <taxon>Pseudomonadati</taxon>
        <taxon>Bacteroidota</taxon>
        <taxon>Chitinophagia</taxon>
        <taxon>Chitinophagales</taxon>
        <taxon>Chitinophagaceae</taxon>
        <taxon>Flavihumibacter</taxon>
    </lineage>
</organism>
<dbReference type="PANTHER" id="PTHR30401:SF0">
    <property type="entry name" value="TRNA 2-SELENOURIDINE SYNTHASE"/>
    <property type="match status" value="1"/>
</dbReference>
<dbReference type="GO" id="GO:0016740">
    <property type="term" value="F:transferase activity"/>
    <property type="evidence" value="ECO:0007669"/>
    <property type="project" value="UniProtKB-KW"/>
</dbReference>
<keyword evidence="4" id="KW-1185">Reference proteome</keyword>
<dbReference type="NCBIfam" id="NF008750">
    <property type="entry name" value="PRK11784.1-2"/>
    <property type="match status" value="1"/>
</dbReference>
<name>A0ABS9BHY9_9BACT</name>
<comment type="caution">
    <text evidence="3">The sequence shown here is derived from an EMBL/GenBank/DDBJ whole genome shotgun (WGS) entry which is preliminary data.</text>
</comment>